<reference evidence="2" key="1">
    <citation type="submission" date="2020-04" db="EMBL/GenBank/DDBJ databases">
        <authorList>
            <person name="Alioto T."/>
            <person name="Alioto T."/>
            <person name="Gomez Garrido J."/>
        </authorList>
    </citation>
    <scope>NUCLEOTIDE SEQUENCE</scope>
    <source>
        <strain evidence="2">A484AB</strain>
    </source>
</reference>
<feature type="compositionally biased region" description="Polar residues" evidence="1">
    <location>
        <begin position="252"/>
        <end position="266"/>
    </location>
</feature>
<dbReference type="PANTHER" id="PTHR21446">
    <property type="entry name" value="DUF3504 DOMAIN-CONTAINING PROTEIN"/>
    <property type="match status" value="1"/>
</dbReference>
<accession>A0A6S7JDP7</accession>
<dbReference type="OrthoDB" id="5953824at2759"/>
<evidence type="ECO:0000256" key="1">
    <source>
        <dbReference type="SAM" id="MobiDB-lite"/>
    </source>
</evidence>
<keyword evidence="3" id="KW-1185">Reference proteome</keyword>
<dbReference type="GO" id="GO:0015074">
    <property type="term" value="P:DNA integration"/>
    <property type="evidence" value="ECO:0007669"/>
    <property type="project" value="InterPro"/>
</dbReference>
<dbReference type="SUPFAM" id="SSF56349">
    <property type="entry name" value="DNA breaking-rejoining enzymes"/>
    <property type="match status" value="1"/>
</dbReference>
<feature type="region of interest" description="Disordered" evidence="1">
    <location>
        <begin position="244"/>
        <end position="266"/>
    </location>
</feature>
<organism evidence="2 3">
    <name type="scientific">Paramuricea clavata</name>
    <name type="common">Red gorgonian</name>
    <name type="synonym">Violescent sea-whip</name>
    <dbReference type="NCBI Taxonomy" id="317549"/>
    <lineage>
        <taxon>Eukaryota</taxon>
        <taxon>Metazoa</taxon>
        <taxon>Cnidaria</taxon>
        <taxon>Anthozoa</taxon>
        <taxon>Octocorallia</taxon>
        <taxon>Malacalcyonacea</taxon>
        <taxon>Plexauridae</taxon>
        <taxon>Paramuricea</taxon>
    </lineage>
</organism>
<dbReference type="PANTHER" id="PTHR21446:SF12">
    <property type="entry name" value="POTASSIUM CHANNEL TETRAMERIZATION DOMAIN CONTAINING 1"/>
    <property type="match status" value="1"/>
</dbReference>
<proteinExistence type="predicted"/>
<dbReference type="InterPro" id="IPR013762">
    <property type="entry name" value="Integrase-like_cat_sf"/>
</dbReference>
<gene>
    <name evidence="2" type="ORF">PACLA_8A050157</name>
</gene>
<evidence type="ECO:0000313" key="2">
    <source>
        <dbReference type="EMBL" id="CAB4028194.1"/>
    </source>
</evidence>
<dbReference type="AlphaFoldDB" id="A0A6S7JDP7"/>
<comment type="caution">
    <text evidence="2">The sequence shown here is derived from an EMBL/GenBank/DDBJ whole genome shotgun (WGS) entry which is preliminary data.</text>
</comment>
<dbReference type="InterPro" id="IPR052787">
    <property type="entry name" value="MAVS"/>
</dbReference>
<name>A0A6S7JDP7_PARCT</name>
<dbReference type="GO" id="GO:0003677">
    <property type="term" value="F:DNA binding"/>
    <property type="evidence" value="ECO:0007669"/>
    <property type="project" value="InterPro"/>
</dbReference>
<dbReference type="Proteomes" id="UP001152795">
    <property type="component" value="Unassembled WGS sequence"/>
</dbReference>
<dbReference type="EMBL" id="CACRXK020015310">
    <property type="protein sequence ID" value="CAB4028194.1"/>
    <property type="molecule type" value="Genomic_DNA"/>
</dbReference>
<dbReference type="GO" id="GO:0006310">
    <property type="term" value="P:DNA recombination"/>
    <property type="evidence" value="ECO:0007669"/>
    <property type="project" value="InterPro"/>
</dbReference>
<protein>
    <submittedName>
        <fullName evidence="2">Uncharacterized protein LOC110056874</fullName>
    </submittedName>
</protein>
<dbReference type="InterPro" id="IPR011010">
    <property type="entry name" value="DNA_brk_join_enz"/>
</dbReference>
<evidence type="ECO:0000313" key="3">
    <source>
        <dbReference type="Proteomes" id="UP001152795"/>
    </source>
</evidence>
<sequence>MKAIRAAIDRFINKTSNRGFSIVGDPTFKEANTVLDAFLKDLRKSGKIAGVVHKKPSSKEQIQLLLRAGELAPTNSEDPAQLFRTVWFYLSLFFGKRGRENQRQLKPNILILRSTPDVAGSVLATKYHQGGVDDPEDESDGKIFSIPGSSSCSVEAIKKDLKHLNPACDSLFQRPKIAQVNKFNVNDMIWCANAPIGKSTLGNLLRVMTKRAGIEPPLTNHSIKATSVTVLSNANAETRLIKSVTGHKSDTSNESYSSRPSAQQQEAMASILSDYICPDDSANPTIVRQTD</sequence>
<dbReference type="Gene3D" id="1.10.443.10">
    <property type="entry name" value="Intergrase catalytic core"/>
    <property type="match status" value="1"/>
</dbReference>